<gene>
    <name evidence="2" type="ORF">ACFQMG_28075</name>
</gene>
<evidence type="ECO:0000313" key="3">
    <source>
        <dbReference type="Proteomes" id="UP001596435"/>
    </source>
</evidence>
<organism evidence="2 3">
    <name type="scientific">Kitasatospora paranensis</name>
    <dbReference type="NCBI Taxonomy" id="258053"/>
    <lineage>
        <taxon>Bacteria</taxon>
        <taxon>Bacillati</taxon>
        <taxon>Actinomycetota</taxon>
        <taxon>Actinomycetes</taxon>
        <taxon>Kitasatosporales</taxon>
        <taxon>Streptomycetaceae</taxon>
        <taxon>Kitasatospora</taxon>
    </lineage>
</organism>
<name>A0ABW2G1M6_9ACTN</name>
<reference evidence="3" key="1">
    <citation type="journal article" date="2019" name="Int. J. Syst. Evol. Microbiol.">
        <title>The Global Catalogue of Microorganisms (GCM) 10K type strain sequencing project: providing services to taxonomists for standard genome sequencing and annotation.</title>
        <authorList>
            <consortium name="The Broad Institute Genomics Platform"/>
            <consortium name="The Broad Institute Genome Sequencing Center for Infectious Disease"/>
            <person name="Wu L."/>
            <person name="Ma J."/>
        </authorList>
    </citation>
    <scope>NUCLEOTIDE SEQUENCE [LARGE SCALE GENOMIC DNA]</scope>
    <source>
        <strain evidence="3">CGMCC 1.12859</strain>
    </source>
</reference>
<evidence type="ECO:0000256" key="1">
    <source>
        <dbReference type="SAM" id="MobiDB-lite"/>
    </source>
</evidence>
<feature type="region of interest" description="Disordered" evidence="1">
    <location>
        <begin position="117"/>
        <end position="143"/>
    </location>
</feature>
<protein>
    <submittedName>
        <fullName evidence="2">Uncharacterized protein</fullName>
    </submittedName>
</protein>
<proteinExistence type="predicted"/>
<dbReference type="Proteomes" id="UP001596435">
    <property type="component" value="Unassembled WGS sequence"/>
</dbReference>
<dbReference type="EMBL" id="JBHTAJ010000067">
    <property type="protein sequence ID" value="MFC7183411.1"/>
    <property type="molecule type" value="Genomic_DNA"/>
</dbReference>
<comment type="caution">
    <text evidence="2">The sequence shown here is derived from an EMBL/GenBank/DDBJ whole genome shotgun (WGS) entry which is preliminary data.</text>
</comment>
<accession>A0ABW2G1M6</accession>
<dbReference type="RefSeq" id="WP_345707428.1">
    <property type="nucleotide sequence ID" value="NZ_BAABKV010000001.1"/>
</dbReference>
<sequence>MTAARRTVALLKGAPVPEPAPDLVQGLAEAMAEADAVGWHWEQLPETGRTEVANQGEDLLLLMLEPLGEDYWLRPGEVVQVVSRGPVQSGPVFAVRHGGDSVEVCCNSFFGTVEDEHGSPLDCGHQRPPGAFRTAADDAAGDD</sequence>
<keyword evidence="3" id="KW-1185">Reference proteome</keyword>
<evidence type="ECO:0000313" key="2">
    <source>
        <dbReference type="EMBL" id="MFC7183411.1"/>
    </source>
</evidence>